<accession>A0A6G1ITI3</accession>
<name>A0A6G1ITI3_9PLEO</name>
<sequence length="468" mass="53322">MESSVGNTNARPKTPTQTFQTTRNSTTPKKSPVSPSSISKSPRSPRKPAWSPQQQRHVFLDHLRKWSADHDSSPYFNGKISLLQQAENVEIIELGKSIKCILTDAAWTDARKQIVVRLFPPSAQNTKYKLVIRYGAGWVSAREFFNKEYFSYPQLERMHKKVADPPGASPSKGADHLAKWRSSLLGPKPADKDSVAIQPLFRPFLKLPLELQQMILATAAGVTGRYRVERDRSHGSSRRRSSHRPAPTGPFSPISLATMMKISKSLNGHLVPWVYRTTDFEFGTTGFTNFLWMSGPQRRAELKNLTFKFCDSGLAHCIRWLAADPILELFEPPVITNPPALRYFWRCQIQDLAKEVHLSTLTIDICGVPFPDIAMMVRILRQAFGSIERIRFKHGSVIIYKDNPRLAGTTAERTWRQECRGFIERRRHDRSSWPGMSSTVSDMKGEDVEQMMDGNKEFFDRVECAWEI</sequence>
<reference evidence="2" key="1">
    <citation type="journal article" date="2020" name="Stud. Mycol.">
        <title>101 Dothideomycetes genomes: a test case for predicting lifestyles and emergence of pathogens.</title>
        <authorList>
            <person name="Haridas S."/>
            <person name="Albert R."/>
            <person name="Binder M."/>
            <person name="Bloem J."/>
            <person name="Labutti K."/>
            <person name="Salamov A."/>
            <person name="Andreopoulos B."/>
            <person name="Baker S."/>
            <person name="Barry K."/>
            <person name="Bills G."/>
            <person name="Bluhm B."/>
            <person name="Cannon C."/>
            <person name="Castanera R."/>
            <person name="Culley D."/>
            <person name="Daum C."/>
            <person name="Ezra D."/>
            <person name="Gonzalez J."/>
            <person name="Henrissat B."/>
            <person name="Kuo A."/>
            <person name="Liang C."/>
            <person name="Lipzen A."/>
            <person name="Lutzoni F."/>
            <person name="Magnuson J."/>
            <person name="Mondo S."/>
            <person name="Nolan M."/>
            <person name="Ohm R."/>
            <person name="Pangilinan J."/>
            <person name="Park H.-J."/>
            <person name="Ramirez L."/>
            <person name="Alfaro M."/>
            <person name="Sun H."/>
            <person name="Tritt A."/>
            <person name="Yoshinaga Y."/>
            <person name="Zwiers L.-H."/>
            <person name="Turgeon B."/>
            <person name="Goodwin S."/>
            <person name="Spatafora J."/>
            <person name="Crous P."/>
            <person name="Grigoriev I."/>
        </authorList>
    </citation>
    <scope>NUCLEOTIDE SEQUENCE</scope>
    <source>
        <strain evidence="2">CBS 122367</strain>
    </source>
</reference>
<dbReference type="OrthoDB" id="3796222at2759"/>
<feature type="region of interest" description="Disordered" evidence="1">
    <location>
        <begin position="227"/>
        <end position="252"/>
    </location>
</feature>
<keyword evidence="3" id="KW-1185">Reference proteome</keyword>
<protein>
    <recommendedName>
        <fullName evidence="4">F-box domain-containing protein</fullName>
    </recommendedName>
</protein>
<feature type="compositionally biased region" description="Low complexity" evidence="1">
    <location>
        <begin position="14"/>
        <end position="52"/>
    </location>
</feature>
<evidence type="ECO:0000313" key="2">
    <source>
        <dbReference type="EMBL" id="KAF2681290.1"/>
    </source>
</evidence>
<dbReference type="Proteomes" id="UP000799291">
    <property type="component" value="Unassembled WGS sequence"/>
</dbReference>
<feature type="region of interest" description="Disordered" evidence="1">
    <location>
        <begin position="1"/>
        <end position="54"/>
    </location>
</feature>
<evidence type="ECO:0008006" key="4">
    <source>
        <dbReference type="Google" id="ProtNLM"/>
    </source>
</evidence>
<evidence type="ECO:0000313" key="3">
    <source>
        <dbReference type="Proteomes" id="UP000799291"/>
    </source>
</evidence>
<evidence type="ECO:0000256" key="1">
    <source>
        <dbReference type="SAM" id="MobiDB-lite"/>
    </source>
</evidence>
<dbReference type="EMBL" id="MU005592">
    <property type="protein sequence ID" value="KAF2681290.1"/>
    <property type="molecule type" value="Genomic_DNA"/>
</dbReference>
<dbReference type="AlphaFoldDB" id="A0A6G1ITI3"/>
<organism evidence="2 3">
    <name type="scientific">Lentithecium fluviatile CBS 122367</name>
    <dbReference type="NCBI Taxonomy" id="1168545"/>
    <lineage>
        <taxon>Eukaryota</taxon>
        <taxon>Fungi</taxon>
        <taxon>Dikarya</taxon>
        <taxon>Ascomycota</taxon>
        <taxon>Pezizomycotina</taxon>
        <taxon>Dothideomycetes</taxon>
        <taxon>Pleosporomycetidae</taxon>
        <taxon>Pleosporales</taxon>
        <taxon>Massarineae</taxon>
        <taxon>Lentitheciaceae</taxon>
        <taxon>Lentithecium</taxon>
    </lineage>
</organism>
<gene>
    <name evidence="2" type="ORF">K458DRAFT_420791</name>
</gene>
<feature type="compositionally biased region" description="Polar residues" evidence="1">
    <location>
        <begin position="1"/>
        <end position="11"/>
    </location>
</feature>
<proteinExistence type="predicted"/>